<accession>A0A918XQ16</accession>
<gene>
    <name evidence="2" type="ORF">GCM10017083_09980</name>
</gene>
<evidence type="ECO:0000256" key="1">
    <source>
        <dbReference type="SAM" id="MobiDB-lite"/>
    </source>
</evidence>
<organism evidence="2 3">
    <name type="scientific">Thalassobaculum fulvum</name>
    <dbReference type="NCBI Taxonomy" id="1633335"/>
    <lineage>
        <taxon>Bacteria</taxon>
        <taxon>Pseudomonadati</taxon>
        <taxon>Pseudomonadota</taxon>
        <taxon>Alphaproteobacteria</taxon>
        <taxon>Rhodospirillales</taxon>
        <taxon>Thalassobaculaceae</taxon>
        <taxon>Thalassobaculum</taxon>
    </lineage>
</organism>
<reference evidence="2" key="1">
    <citation type="journal article" date="2014" name="Int. J. Syst. Evol. Microbiol.">
        <title>Complete genome sequence of Corynebacterium casei LMG S-19264T (=DSM 44701T), isolated from a smear-ripened cheese.</title>
        <authorList>
            <consortium name="US DOE Joint Genome Institute (JGI-PGF)"/>
            <person name="Walter F."/>
            <person name="Albersmeier A."/>
            <person name="Kalinowski J."/>
            <person name="Ruckert C."/>
        </authorList>
    </citation>
    <scope>NUCLEOTIDE SEQUENCE</scope>
    <source>
        <strain evidence="2">KCTC 42651</strain>
    </source>
</reference>
<dbReference type="Proteomes" id="UP000630353">
    <property type="component" value="Unassembled WGS sequence"/>
</dbReference>
<proteinExistence type="predicted"/>
<feature type="region of interest" description="Disordered" evidence="1">
    <location>
        <begin position="1"/>
        <end position="28"/>
    </location>
</feature>
<sequence>MRGRAGGRGASVRAMPRHHGQRSDTGPAEALGGFLAALRPTGAASDRAWRIALAAMLAARHLERPVDLNRVLEMALVRTLPGSPAAIRDALDPDNGLHVHALLLELQTAGTSEARVVHALDAIMDGREPPGRDRFLRRLAAVLHAGDRGRACTG</sequence>
<name>A0A918XQ16_9PROT</name>
<evidence type="ECO:0000313" key="3">
    <source>
        <dbReference type="Proteomes" id="UP000630353"/>
    </source>
</evidence>
<dbReference type="EMBL" id="BMZS01000002">
    <property type="protein sequence ID" value="GHD43605.1"/>
    <property type="molecule type" value="Genomic_DNA"/>
</dbReference>
<protein>
    <submittedName>
        <fullName evidence="2">Uncharacterized protein</fullName>
    </submittedName>
</protein>
<comment type="caution">
    <text evidence="2">The sequence shown here is derived from an EMBL/GenBank/DDBJ whole genome shotgun (WGS) entry which is preliminary data.</text>
</comment>
<dbReference type="SUPFAM" id="SSF109604">
    <property type="entry name" value="HD-domain/PDEase-like"/>
    <property type="match status" value="1"/>
</dbReference>
<evidence type="ECO:0000313" key="2">
    <source>
        <dbReference type="EMBL" id="GHD43605.1"/>
    </source>
</evidence>
<keyword evidence="3" id="KW-1185">Reference proteome</keyword>
<reference evidence="2" key="2">
    <citation type="submission" date="2020-09" db="EMBL/GenBank/DDBJ databases">
        <authorList>
            <person name="Sun Q."/>
            <person name="Kim S."/>
        </authorList>
    </citation>
    <scope>NUCLEOTIDE SEQUENCE</scope>
    <source>
        <strain evidence="2">KCTC 42651</strain>
    </source>
</reference>
<dbReference type="AlphaFoldDB" id="A0A918XQ16"/>